<evidence type="ECO:0000313" key="3">
    <source>
        <dbReference type="Proteomes" id="UP000485058"/>
    </source>
</evidence>
<keyword evidence="3" id="KW-1185">Reference proteome</keyword>
<gene>
    <name evidence="2" type="ORF">HaLaN_18483</name>
</gene>
<feature type="domain" description="Ysc84 actin-binding" evidence="1">
    <location>
        <begin position="101"/>
        <end position="230"/>
    </location>
</feature>
<protein>
    <submittedName>
        <fullName evidence="2">Ysc84 domain-containing protein</fullName>
    </submittedName>
</protein>
<organism evidence="2 3">
    <name type="scientific">Haematococcus lacustris</name>
    <name type="common">Green alga</name>
    <name type="synonym">Haematococcus pluvialis</name>
    <dbReference type="NCBI Taxonomy" id="44745"/>
    <lineage>
        <taxon>Eukaryota</taxon>
        <taxon>Viridiplantae</taxon>
        <taxon>Chlorophyta</taxon>
        <taxon>core chlorophytes</taxon>
        <taxon>Chlorophyceae</taxon>
        <taxon>CS clade</taxon>
        <taxon>Chlamydomonadales</taxon>
        <taxon>Haematococcaceae</taxon>
        <taxon>Haematococcus</taxon>
    </lineage>
</organism>
<dbReference type="Pfam" id="PF04366">
    <property type="entry name" value="Ysc84"/>
    <property type="match status" value="1"/>
</dbReference>
<dbReference type="AlphaFoldDB" id="A0A699ZH05"/>
<dbReference type="EMBL" id="BLLF01001784">
    <property type="protein sequence ID" value="GFH21225.1"/>
    <property type="molecule type" value="Genomic_DNA"/>
</dbReference>
<dbReference type="InterPro" id="IPR051702">
    <property type="entry name" value="SH3_domain_YSC84-like"/>
</dbReference>
<proteinExistence type="predicted"/>
<dbReference type="InterPro" id="IPR007461">
    <property type="entry name" value="Ysc84_actin-binding"/>
</dbReference>
<dbReference type="PANTHER" id="PTHR15629">
    <property type="entry name" value="SH3YL1 PROTEIN"/>
    <property type="match status" value="1"/>
</dbReference>
<evidence type="ECO:0000259" key="1">
    <source>
        <dbReference type="Pfam" id="PF04366"/>
    </source>
</evidence>
<comment type="caution">
    <text evidence="2">The sequence shown here is derived from an EMBL/GenBank/DDBJ whole genome shotgun (WGS) entry which is preliminary data.</text>
</comment>
<name>A0A699ZH05_HAELA</name>
<dbReference type="PANTHER" id="PTHR15629:SF2">
    <property type="entry name" value="SH3 DOMAIN-CONTAINING YSC84-LIKE PROTEIN 1"/>
    <property type="match status" value="1"/>
</dbReference>
<sequence>MASEAQVFQDLGLNKAPRPMLDVHKNPLFISILDAVDTLKTMEENGTIPAVYLQHAKGLIFMKTDKIGFGLSVTQGYGLVLARAANRPSGWSAPLPVKVDGFSVGAVMGFSEQHTIICLATDEEISNFKLDKRAMKIGLEMALNLKDVVNRDLALDTQGTQTGVSGLKTKPFTISKGVMVDMSLKGTSVEPDMDDISNCYGTQVTPSDLLNGTVSPPREATLLYNALKKAVDKAIATV</sequence>
<dbReference type="GO" id="GO:0035091">
    <property type="term" value="F:phosphatidylinositol binding"/>
    <property type="evidence" value="ECO:0007669"/>
    <property type="project" value="TreeGrafter"/>
</dbReference>
<dbReference type="CDD" id="cd11524">
    <property type="entry name" value="SYLF"/>
    <property type="match status" value="1"/>
</dbReference>
<dbReference type="Proteomes" id="UP000485058">
    <property type="component" value="Unassembled WGS sequence"/>
</dbReference>
<accession>A0A699ZH05</accession>
<reference evidence="2 3" key="1">
    <citation type="submission" date="2020-02" db="EMBL/GenBank/DDBJ databases">
        <title>Draft genome sequence of Haematococcus lacustris strain NIES-144.</title>
        <authorList>
            <person name="Morimoto D."/>
            <person name="Nakagawa S."/>
            <person name="Yoshida T."/>
            <person name="Sawayama S."/>
        </authorList>
    </citation>
    <scope>NUCLEOTIDE SEQUENCE [LARGE SCALE GENOMIC DNA]</scope>
    <source>
        <strain evidence="2 3">NIES-144</strain>
    </source>
</reference>
<evidence type="ECO:0000313" key="2">
    <source>
        <dbReference type="EMBL" id="GFH21225.1"/>
    </source>
</evidence>